<proteinExistence type="predicted"/>
<dbReference type="Proteomes" id="UP001335183">
    <property type="component" value="Chromosome"/>
</dbReference>
<sequence>MIRLGSTITLASLLLAGVVTASASPAEARDRVRVIHGHGPNGGAYHAGRAVSRQPGSTQVRRGAITGNGRGYRQTRSTDWGDGQVQNDVRRTYRNGAEVRRDATYTRNGDGSASVSRNRTGAQGNSQSGWSTVYRTDDGYSRTRGATTSSGRGYTATRDVSVGDDYVTVQRSRSNARGDAVDSTRSYRRPK</sequence>
<evidence type="ECO:0000256" key="2">
    <source>
        <dbReference type="SAM" id="SignalP"/>
    </source>
</evidence>
<accession>A0ABZ2D493</accession>
<feature type="signal peptide" evidence="2">
    <location>
        <begin position="1"/>
        <end position="21"/>
    </location>
</feature>
<keyword evidence="4" id="KW-1185">Reference proteome</keyword>
<organism evidence="3 4">
    <name type="scientific">Pelagerythrobacter marensis</name>
    <dbReference type="NCBI Taxonomy" id="543877"/>
    <lineage>
        <taxon>Bacteria</taxon>
        <taxon>Pseudomonadati</taxon>
        <taxon>Pseudomonadota</taxon>
        <taxon>Alphaproteobacteria</taxon>
        <taxon>Sphingomonadales</taxon>
        <taxon>Erythrobacteraceae</taxon>
        <taxon>Pelagerythrobacter</taxon>
    </lineage>
</organism>
<feature type="region of interest" description="Disordered" evidence="1">
    <location>
        <begin position="40"/>
        <end position="191"/>
    </location>
</feature>
<evidence type="ECO:0000313" key="3">
    <source>
        <dbReference type="EMBL" id="WWA47588.1"/>
    </source>
</evidence>
<protein>
    <submittedName>
        <fullName evidence="3">Uncharacterized protein</fullName>
    </submittedName>
</protein>
<evidence type="ECO:0000256" key="1">
    <source>
        <dbReference type="SAM" id="MobiDB-lite"/>
    </source>
</evidence>
<feature type="compositionally biased region" description="Polar residues" evidence="1">
    <location>
        <begin position="105"/>
        <end position="134"/>
    </location>
</feature>
<dbReference type="RefSeq" id="WP_338446478.1">
    <property type="nucleotide sequence ID" value="NZ_CP144918.1"/>
</dbReference>
<feature type="chain" id="PRO_5046488831" evidence="2">
    <location>
        <begin position="22"/>
        <end position="191"/>
    </location>
</feature>
<keyword evidence="2" id="KW-0732">Signal</keyword>
<reference evidence="3 4" key="1">
    <citation type="submission" date="2024-02" db="EMBL/GenBank/DDBJ databases">
        <title>The whole genome sequence of five bacterial samples isolated from Abu Dhabi Sabkha-shore region.</title>
        <authorList>
            <person name="Sudalaimuthuasari N."/>
            <person name="Sarfraz B."/>
            <person name="Tuyisabe J.D."/>
            <person name="Mugisha Ntwali L.D.M."/>
            <person name="Ali A.I.A.A."/>
            <person name="Almansoori S.Z.A."/>
            <person name="Alajami H.S.A."/>
            <person name="Almeqbaali A.A.S."/>
            <person name="Kundu B."/>
            <person name="Saeed E.E."/>
            <person name="Sukumarinath V."/>
            <person name="Mishra A.K."/>
            <person name="Hazzouri K.M."/>
            <person name="Almaskari R."/>
            <person name="Sharma A.K."/>
            <person name="Amiri K.M.A."/>
        </authorList>
    </citation>
    <scope>NUCLEOTIDE SEQUENCE [LARGE SCALE GENOMIC DNA]</scope>
    <source>
        <strain evidence="4">kcgeb_sd</strain>
    </source>
</reference>
<evidence type="ECO:0000313" key="4">
    <source>
        <dbReference type="Proteomes" id="UP001335183"/>
    </source>
</evidence>
<name>A0ABZ2D493_9SPHN</name>
<gene>
    <name evidence="3" type="ORF">V5F89_01390</name>
</gene>
<dbReference type="EMBL" id="CP144918">
    <property type="protein sequence ID" value="WWA47588.1"/>
    <property type="molecule type" value="Genomic_DNA"/>
</dbReference>